<evidence type="ECO:0000256" key="1">
    <source>
        <dbReference type="SAM" id="MobiDB-lite"/>
    </source>
</evidence>
<evidence type="ECO:0000313" key="2">
    <source>
        <dbReference type="EMBL" id="TID26761.1"/>
    </source>
</evidence>
<dbReference type="AlphaFoldDB" id="A0A4Z1PLK1"/>
<evidence type="ECO:0000313" key="3">
    <source>
        <dbReference type="Proteomes" id="UP000298493"/>
    </source>
</evidence>
<comment type="caution">
    <text evidence="2">The sequence shown here is derived from an EMBL/GenBank/DDBJ whole genome shotgun (WGS) entry which is preliminary data.</text>
</comment>
<accession>A0A4Z1PLK1</accession>
<keyword evidence="3" id="KW-1185">Reference proteome</keyword>
<gene>
    <name evidence="2" type="ORF">E6O75_ATG01254</name>
</gene>
<dbReference type="Proteomes" id="UP000298493">
    <property type="component" value="Unassembled WGS sequence"/>
</dbReference>
<reference evidence="2 3" key="1">
    <citation type="submission" date="2019-04" db="EMBL/GenBank/DDBJ databases">
        <title>High contiguity whole genome sequence and gene annotation resource for two Venturia nashicola isolates.</title>
        <authorList>
            <person name="Prokchorchik M."/>
            <person name="Won K."/>
            <person name="Lee Y."/>
            <person name="Choi E.D."/>
            <person name="Segonzac C."/>
            <person name="Sohn K.H."/>
        </authorList>
    </citation>
    <scope>NUCLEOTIDE SEQUENCE [LARGE SCALE GENOMIC DNA]</scope>
    <source>
        <strain evidence="2 3">PRI2</strain>
    </source>
</reference>
<sequence>MPNILTIDKAFQNPIQGRKDESPEMRAALALLFGATAYAIPLRHQLLDSTRQLATRAIFGEFDANRALSHEARKYDQPEDIGESLKTRQLIIPEIYCKVQPGRPECTELAASQSHQDGGLEAEPTSSRRPEKRIDLFGAFVRTCLEHPDSRACIAWDS</sequence>
<organism evidence="2 3">
    <name type="scientific">Venturia nashicola</name>
    <dbReference type="NCBI Taxonomy" id="86259"/>
    <lineage>
        <taxon>Eukaryota</taxon>
        <taxon>Fungi</taxon>
        <taxon>Dikarya</taxon>
        <taxon>Ascomycota</taxon>
        <taxon>Pezizomycotina</taxon>
        <taxon>Dothideomycetes</taxon>
        <taxon>Pleosporomycetidae</taxon>
        <taxon>Venturiales</taxon>
        <taxon>Venturiaceae</taxon>
        <taxon>Venturia</taxon>
    </lineage>
</organism>
<proteinExistence type="predicted"/>
<protein>
    <submittedName>
        <fullName evidence="2">Uncharacterized protein</fullName>
    </submittedName>
</protein>
<dbReference type="EMBL" id="SNSC02000002">
    <property type="protein sequence ID" value="TID26761.1"/>
    <property type="molecule type" value="Genomic_DNA"/>
</dbReference>
<name>A0A4Z1PLK1_9PEZI</name>
<feature type="region of interest" description="Disordered" evidence="1">
    <location>
        <begin position="107"/>
        <end position="128"/>
    </location>
</feature>
<dbReference type="OrthoDB" id="10342808at2759"/>